<dbReference type="PANTHER" id="PTHR32301:SF6">
    <property type="entry name" value="GOLVESIN-RELATED"/>
    <property type="match status" value="1"/>
</dbReference>
<accession>A0ABD3RFN9</accession>
<reference evidence="1 2" key="1">
    <citation type="submission" date="2024-10" db="EMBL/GenBank/DDBJ databases">
        <title>Updated reference genomes for cyclostephanoid diatoms.</title>
        <authorList>
            <person name="Roberts W.R."/>
            <person name="Alverson A.J."/>
        </authorList>
    </citation>
    <scope>NUCLEOTIDE SEQUENCE [LARGE SCALE GENOMIC DNA]</scope>
    <source>
        <strain evidence="1 2">AJA228-03</strain>
    </source>
</reference>
<protein>
    <recommendedName>
        <fullName evidence="3">Sulfotransferase</fullName>
    </recommendedName>
</protein>
<name>A0ABD3RFN9_9STRA</name>
<dbReference type="EMBL" id="JALLPB020000250">
    <property type="protein sequence ID" value="KAL3811589.1"/>
    <property type="molecule type" value="Genomic_DNA"/>
</dbReference>
<dbReference type="AlphaFoldDB" id="A0ABD3RFN9"/>
<evidence type="ECO:0000313" key="1">
    <source>
        <dbReference type="EMBL" id="KAL3811589.1"/>
    </source>
</evidence>
<feature type="non-terminal residue" evidence="1">
    <location>
        <position position="1"/>
    </location>
</feature>
<comment type="caution">
    <text evidence="1">The sequence shown here is derived from an EMBL/GenBank/DDBJ whole genome shotgun (WGS) entry which is preliminary data.</text>
</comment>
<dbReference type="Proteomes" id="UP001530377">
    <property type="component" value="Unassembled WGS sequence"/>
</dbReference>
<dbReference type="Gene3D" id="3.40.50.300">
    <property type="entry name" value="P-loop containing nucleotide triphosphate hydrolases"/>
    <property type="match status" value="1"/>
</dbReference>
<organism evidence="1 2">
    <name type="scientific">Cyclostephanos tholiformis</name>
    <dbReference type="NCBI Taxonomy" id="382380"/>
    <lineage>
        <taxon>Eukaryota</taxon>
        <taxon>Sar</taxon>
        <taxon>Stramenopiles</taxon>
        <taxon>Ochrophyta</taxon>
        <taxon>Bacillariophyta</taxon>
        <taxon>Coscinodiscophyceae</taxon>
        <taxon>Thalassiosirophycidae</taxon>
        <taxon>Stephanodiscales</taxon>
        <taxon>Stephanodiscaceae</taxon>
        <taxon>Cyclostephanos</taxon>
    </lineage>
</organism>
<proteinExistence type="predicted"/>
<evidence type="ECO:0000313" key="2">
    <source>
        <dbReference type="Proteomes" id="UP001530377"/>
    </source>
</evidence>
<dbReference type="InterPro" id="IPR027417">
    <property type="entry name" value="P-loop_NTPase"/>
</dbReference>
<dbReference type="SUPFAM" id="SSF52540">
    <property type="entry name" value="P-loop containing nucleoside triphosphate hydrolases"/>
    <property type="match status" value="1"/>
</dbReference>
<dbReference type="InterPro" id="IPR053259">
    <property type="entry name" value="Golvesin-related_Golgi"/>
</dbReference>
<evidence type="ECO:0008006" key="3">
    <source>
        <dbReference type="Google" id="ProtNLM"/>
    </source>
</evidence>
<dbReference type="PANTHER" id="PTHR32301">
    <property type="entry name" value="COUNTIN RECEPTOR CNR3-RELATED"/>
    <property type="match status" value="1"/>
</dbReference>
<gene>
    <name evidence="1" type="ORF">ACHAXA_010558</name>
</gene>
<keyword evidence="2" id="KW-1185">Reference proteome</keyword>
<sequence>SAIRPTIRSKPLYHFSIKRPRRNVTKRSIATLPYLECVQEETEETTRPYYGGRDIFRSPRLALALSLFVCSAGGYRRFNELWISRKDPSTTASVTTHPDEDVTYSLGGLENLEQRGSFLRTKQHVIWEVPMGNATTTSFEDFSSVKPSLLLNNYLTLSLHFTKDSLRNMIFLWHIPRSGSTTITRIASYCVGLTLSTEIGKSEVIRGINELRIMEDSDGIQFANVDMSYPLGIQQAKALNVGQNDDIDLISSPYLWDSASVFDGAYKGYMIAMFRHPIERAISLYYYMRKSPLYVKQLAGLTSIEQYAKSSLVENNWLTRFLSNTLSGQLTPKHEGIAKEILRVKCLVGLPMSETVEERWSARKKYYFGIGEPKVEGSEARNTLYKQNTFDLRLYEYAQ</sequence>